<evidence type="ECO:0000256" key="1">
    <source>
        <dbReference type="SAM" id="MobiDB-lite"/>
    </source>
</evidence>
<dbReference type="Proteomes" id="UP000316184">
    <property type="component" value="Unassembled WGS sequence"/>
</dbReference>
<evidence type="ECO:0000313" key="2">
    <source>
        <dbReference type="EMBL" id="TWF95724.1"/>
    </source>
</evidence>
<evidence type="ECO:0000313" key="3">
    <source>
        <dbReference type="Proteomes" id="UP000316184"/>
    </source>
</evidence>
<reference evidence="2 3" key="1">
    <citation type="submission" date="2019-06" db="EMBL/GenBank/DDBJ databases">
        <title>Sequencing the genomes of 1000 actinobacteria strains.</title>
        <authorList>
            <person name="Klenk H.-P."/>
        </authorList>
    </citation>
    <scope>NUCLEOTIDE SEQUENCE [LARGE SCALE GENOMIC DNA]</scope>
    <source>
        <strain evidence="2 3">DSM 46699</strain>
    </source>
</reference>
<name>A0A561U8N7_9PSEU</name>
<dbReference type="RefSeq" id="WP_145738843.1">
    <property type="nucleotide sequence ID" value="NZ_VIWX01000002.1"/>
</dbReference>
<organism evidence="2 3">
    <name type="scientific">Saccharopolyspora dendranthemae</name>
    <dbReference type="NCBI Taxonomy" id="1181886"/>
    <lineage>
        <taxon>Bacteria</taxon>
        <taxon>Bacillati</taxon>
        <taxon>Actinomycetota</taxon>
        <taxon>Actinomycetes</taxon>
        <taxon>Pseudonocardiales</taxon>
        <taxon>Pseudonocardiaceae</taxon>
        <taxon>Saccharopolyspora</taxon>
    </lineage>
</organism>
<keyword evidence="3" id="KW-1185">Reference proteome</keyword>
<protein>
    <submittedName>
        <fullName evidence="2">Uncharacterized protein</fullName>
    </submittedName>
</protein>
<feature type="region of interest" description="Disordered" evidence="1">
    <location>
        <begin position="30"/>
        <end position="62"/>
    </location>
</feature>
<dbReference type="AlphaFoldDB" id="A0A561U8N7"/>
<gene>
    <name evidence="2" type="ORF">FHU35_12723</name>
</gene>
<sequence length="62" mass="6725">MRIIGAILRHLERMPRGFAADGRVLGLATSAATRSARQQGDRGGARPEPARDDERRLADARG</sequence>
<proteinExistence type="predicted"/>
<dbReference type="OrthoDB" id="3537847at2"/>
<feature type="compositionally biased region" description="Basic and acidic residues" evidence="1">
    <location>
        <begin position="39"/>
        <end position="62"/>
    </location>
</feature>
<comment type="caution">
    <text evidence="2">The sequence shown here is derived from an EMBL/GenBank/DDBJ whole genome shotgun (WGS) entry which is preliminary data.</text>
</comment>
<dbReference type="EMBL" id="VIWX01000002">
    <property type="protein sequence ID" value="TWF95724.1"/>
    <property type="molecule type" value="Genomic_DNA"/>
</dbReference>
<accession>A0A561U8N7</accession>